<keyword evidence="6" id="KW-1185">Reference proteome</keyword>
<dbReference type="InterPro" id="IPR036388">
    <property type="entry name" value="WH-like_DNA-bd_sf"/>
</dbReference>
<dbReference type="InterPro" id="IPR036390">
    <property type="entry name" value="WH_DNA-bd_sf"/>
</dbReference>
<reference evidence="5" key="1">
    <citation type="submission" date="2020-12" db="EMBL/GenBank/DDBJ databases">
        <title>Methylobrevis albus sp. nov., isolated from fresh water lack sediment.</title>
        <authorList>
            <person name="Zou Q."/>
        </authorList>
    </citation>
    <scope>NUCLEOTIDE SEQUENCE</scope>
    <source>
        <strain evidence="5">L22</strain>
    </source>
</reference>
<evidence type="ECO:0000259" key="4">
    <source>
        <dbReference type="PROSITE" id="PS50995"/>
    </source>
</evidence>
<dbReference type="SMART" id="SM00347">
    <property type="entry name" value="HTH_MARR"/>
    <property type="match status" value="1"/>
</dbReference>
<dbReference type="GO" id="GO:0003700">
    <property type="term" value="F:DNA-binding transcription factor activity"/>
    <property type="evidence" value="ECO:0007669"/>
    <property type="project" value="InterPro"/>
</dbReference>
<dbReference type="Pfam" id="PF01047">
    <property type="entry name" value="MarR"/>
    <property type="match status" value="1"/>
</dbReference>
<dbReference type="PANTHER" id="PTHR33164">
    <property type="entry name" value="TRANSCRIPTIONAL REGULATOR, MARR FAMILY"/>
    <property type="match status" value="1"/>
</dbReference>
<proteinExistence type="predicted"/>
<protein>
    <submittedName>
        <fullName evidence="5">MarR family transcriptional regulator</fullName>
    </submittedName>
</protein>
<evidence type="ECO:0000313" key="6">
    <source>
        <dbReference type="Proteomes" id="UP000631694"/>
    </source>
</evidence>
<dbReference type="AlphaFoldDB" id="A0A931HYX6"/>
<dbReference type="Gene3D" id="1.10.10.10">
    <property type="entry name" value="Winged helix-like DNA-binding domain superfamily/Winged helix DNA-binding domain"/>
    <property type="match status" value="1"/>
</dbReference>
<dbReference type="PROSITE" id="PS50995">
    <property type="entry name" value="HTH_MARR_2"/>
    <property type="match status" value="1"/>
</dbReference>
<dbReference type="GO" id="GO:0003677">
    <property type="term" value="F:DNA binding"/>
    <property type="evidence" value="ECO:0007669"/>
    <property type="project" value="UniProtKB-KW"/>
</dbReference>
<evidence type="ECO:0000256" key="1">
    <source>
        <dbReference type="ARBA" id="ARBA00023015"/>
    </source>
</evidence>
<feature type="domain" description="HTH marR-type" evidence="4">
    <location>
        <begin position="6"/>
        <end position="143"/>
    </location>
</feature>
<comment type="caution">
    <text evidence="5">The sequence shown here is derived from an EMBL/GenBank/DDBJ whole genome shotgun (WGS) entry which is preliminary data.</text>
</comment>
<keyword evidence="3" id="KW-0804">Transcription</keyword>
<dbReference type="PRINTS" id="PR00598">
    <property type="entry name" value="HTHMARR"/>
</dbReference>
<keyword evidence="1" id="KW-0805">Transcription regulation</keyword>
<dbReference type="EMBL" id="JADZLT010000042">
    <property type="protein sequence ID" value="MBH0237317.1"/>
    <property type="molecule type" value="Genomic_DNA"/>
</dbReference>
<keyword evidence="2" id="KW-0238">DNA-binding</keyword>
<gene>
    <name evidence="5" type="ORF">I5731_05735</name>
</gene>
<dbReference type="InterPro" id="IPR000835">
    <property type="entry name" value="HTH_MarR-typ"/>
</dbReference>
<dbReference type="PANTHER" id="PTHR33164:SF64">
    <property type="entry name" value="TRANSCRIPTIONAL REGULATOR SLYA"/>
    <property type="match status" value="1"/>
</dbReference>
<dbReference type="RefSeq" id="WP_197310411.1">
    <property type="nucleotide sequence ID" value="NZ_JADZLT010000042.1"/>
</dbReference>
<evidence type="ECO:0000313" key="5">
    <source>
        <dbReference type="EMBL" id="MBH0237317.1"/>
    </source>
</evidence>
<dbReference type="GO" id="GO:0006950">
    <property type="term" value="P:response to stress"/>
    <property type="evidence" value="ECO:0007669"/>
    <property type="project" value="TreeGrafter"/>
</dbReference>
<accession>A0A931HYX6</accession>
<sequence length="159" mass="16734">MPADLHQPLGFLIVDVARLLRRDFDAALDAAGLDLTAGEARALLRCAHHGTGQGIRQSQLAEVMSLEPMTLVGYLDRLEKAGLIGRFPDPSDRRAKLIRPLPAAAAVIDRIEAVAGAVRAGATAGMSAEALGATRQVLEHMQQRLAGGEARARDAAAAL</sequence>
<evidence type="ECO:0000256" key="2">
    <source>
        <dbReference type="ARBA" id="ARBA00023125"/>
    </source>
</evidence>
<dbReference type="Proteomes" id="UP000631694">
    <property type="component" value="Unassembled WGS sequence"/>
</dbReference>
<dbReference type="SUPFAM" id="SSF46785">
    <property type="entry name" value="Winged helix' DNA-binding domain"/>
    <property type="match status" value="1"/>
</dbReference>
<evidence type="ECO:0000256" key="3">
    <source>
        <dbReference type="ARBA" id="ARBA00023163"/>
    </source>
</evidence>
<dbReference type="InterPro" id="IPR039422">
    <property type="entry name" value="MarR/SlyA-like"/>
</dbReference>
<organism evidence="5 6">
    <name type="scientific">Methylobrevis albus</name>
    <dbReference type="NCBI Taxonomy" id="2793297"/>
    <lineage>
        <taxon>Bacteria</taxon>
        <taxon>Pseudomonadati</taxon>
        <taxon>Pseudomonadota</taxon>
        <taxon>Alphaproteobacteria</taxon>
        <taxon>Hyphomicrobiales</taxon>
        <taxon>Pleomorphomonadaceae</taxon>
        <taxon>Methylobrevis</taxon>
    </lineage>
</organism>
<name>A0A931HYX6_9HYPH</name>